<organism evidence="1 2">
    <name type="scientific">Puccinia graminis f. sp. tritici</name>
    <dbReference type="NCBI Taxonomy" id="56615"/>
    <lineage>
        <taxon>Eukaryota</taxon>
        <taxon>Fungi</taxon>
        <taxon>Dikarya</taxon>
        <taxon>Basidiomycota</taxon>
        <taxon>Pucciniomycotina</taxon>
        <taxon>Pucciniomycetes</taxon>
        <taxon>Pucciniales</taxon>
        <taxon>Pucciniaceae</taxon>
        <taxon>Puccinia</taxon>
    </lineage>
</organism>
<proteinExistence type="predicted"/>
<evidence type="ECO:0000313" key="2">
    <source>
        <dbReference type="Proteomes" id="UP000325313"/>
    </source>
</evidence>
<name>A0A5B0RAX0_PUCGR</name>
<evidence type="ECO:0000313" key="1">
    <source>
        <dbReference type="EMBL" id="KAA1122479.1"/>
    </source>
</evidence>
<comment type="caution">
    <text evidence="1">The sequence shown here is derived from an EMBL/GenBank/DDBJ whole genome shotgun (WGS) entry which is preliminary data.</text>
</comment>
<dbReference type="EMBL" id="VDEP01000236">
    <property type="protein sequence ID" value="KAA1122479.1"/>
    <property type="molecule type" value="Genomic_DNA"/>
</dbReference>
<gene>
    <name evidence="1" type="ORF">PGTUg99_037674</name>
</gene>
<dbReference type="AlphaFoldDB" id="A0A5B0RAX0"/>
<reference evidence="1 2" key="1">
    <citation type="submission" date="2019-05" db="EMBL/GenBank/DDBJ databases">
        <title>Emergence of the Ug99 lineage of the wheat stem rust pathogen through somatic hybridization.</title>
        <authorList>
            <person name="Li F."/>
            <person name="Upadhyaya N.M."/>
            <person name="Sperschneider J."/>
            <person name="Matny O."/>
            <person name="Nguyen-Phuc H."/>
            <person name="Mago R."/>
            <person name="Raley C."/>
            <person name="Miller M.E."/>
            <person name="Silverstein K.A.T."/>
            <person name="Henningsen E."/>
            <person name="Hirsch C.D."/>
            <person name="Visser B."/>
            <person name="Pretorius Z.A."/>
            <person name="Steffenson B.J."/>
            <person name="Schwessinger B."/>
            <person name="Dodds P.N."/>
            <person name="Figueroa M."/>
        </authorList>
    </citation>
    <scope>NUCLEOTIDE SEQUENCE [LARGE SCALE GENOMIC DNA]</scope>
    <source>
        <strain evidence="1 2">Ug99</strain>
    </source>
</reference>
<accession>A0A5B0RAX0</accession>
<dbReference type="Proteomes" id="UP000325313">
    <property type="component" value="Unassembled WGS sequence"/>
</dbReference>
<protein>
    <submittedName>
        <fullName evidence="1">Uncharacterized protein</fullName>
    </submittedName>
</protein>
<sequence>MSRLHQLHPRSSDQELDLLVTHHEHEAHPEVDRLIKIGHHPKYSDLSQYSKQRPINHFNINHPDHTLNDSTCSHSYAGDQPIMLD</sequence>